<name>A0A9W6PUR4_9ACTN</name>
<reference evidence="7" key="1">
    <citation type="submission" date="2023-02" db="EMBL/GenBank/DDBJ databases">
        <title>Actinomadura rubrobrunea NBRC 14622.</title>
        <authorList>
            <person name="Ichikawa N."/>
            <person name="Sato H."/>
            <person name="Tonouchi N."/>
        </authorList>
    </citation>
    <scope>NUCLEOTIDE SEQUENCE</scope>
    <source>
        <strain evidence="7">NBRC 14622</strain>
    </source>
</reference>
<evidence type="ECO:0000256" key="1">
    <source>
        <dbReference type="ARBA" id="ARBA00022741"/>
    </source>
</evidence>
<feature type="domain" description="FtsK" evidence="6">
    <location>
        <begin position="259"/>
        <end position="445"/>
    </location>
</feature>
<evidence type="ECO:0000256" key="2">
    <source>
        <dbReference type="ARBA" id="ARBA00022840"/>
    </source>
</evidence>
<evidence type="ECO:0000256" key="3">
    <source>
        <dbReference type="PROSITE-ProRule" id="PRU00289"/>
    </source>
</evidence>
<dbReference type="AlphaFoldDB" id="A0A9W6PUR4"/>
<gene>
    <name evidence="7" type="ORF">Arub01_22260</name>
</gene>
<feature type="region of interest" description="Disordered" evidence="4">
    <location>
        <begin position="521"/>
        <end position="544"/>
    </location>
</feature>
<dbReference type="PANTHER" id="PTHR22683">
    <property type="entry name" value="SPORULATION PROTEIN RELATED"/>
    <property type="match status" value="1"/>
</dbReference>
<dbReference type="InterPro" id="IPR050206">
    <property type="entry name" value="FtsK/SpoIIIE/SftA"/>
</dbReference>
<evidence type="ECO:0000313" key="8">
    <source>
        <dbReference type="Proteomes" id="UP001165124"/>
    </source>
</evidence>
<dbReference type="EMBL" id="BSRZ01000004">
    <property type="protein sequence ID" value="GLW63982.1"/>
    <property type="molecule type" value="Genomic_DNA"/>
</dbReference>
<feature type="transmembrane region" description="Helical" evidence="5">
    <location>
        <begin position="73"/>
        <end position="92"/>
    </location>
</feature>
<evidence type="ECO:0000313" key="7">
    <source>
        <dbReference type="EMBL" id="GLW63982.1"/>
    </source>
</evidence>
<dbReference type="PROSITE" id="PS50901">
    <property type="entry name" value="FTSK"/>
    <property type="match status" value="1"/>
</dbReference>
<protein>
    <recommendedName>
        <fullName evidence="6">FtsK domain-containing protein</fullName>
    </recommendedName>
</protein>
<dbReference type="RefSeq" id="WP_067916015.1">
    <property type="nucleotide sequence ID" value="NZ_BSRZ01000004.1"/>
</dbReference>
<dbReference type="InterPro" id="IPR002543">
    <property type="entry name" value="FtsK_dom"/>
</dbReference>
<dbReference type="Proteomes" id="UP001165124">
    <property type="component" value="Unassembled WGS sequence"/>
</dbReference>
<dbReference type="Pfam" id="PF01580">
    <property type="entry name" value="FtsK_SpoIIIE"/>
    <property type="match status" value="1"/>
</dbReference>
<keyword evidence="8" id="KW-1185">Reference proteome</keyword>
<evidence type="ECO:0000259" key="6">
    <source>
        <dbReference type="PROSITE" id="PS50901"/>
    </source>
</evidence>
<proteinExistence type="predicted"/>
<dbReference type="GO" id="GO:0003677">
    <property type="term" value="F:DNA binding"/>
    <property type="evidence" value="ECO:0007669"/>
    <property type="project" value="InterPro"/>
</dbReference>
<dbReference type="SUPFAM" id="SSF52540">
    <property type="entry name" value="P-loop containing nucleoside triphosphate hydrolases"/>
    <property type="match status" value="1"/>
</dbReference>
<comment type="caution">
    <text evidence="7">The sequence shown here is derived from an EMBL/GenBank/DDBJ whole genome shotgun (WGS) entry which is preliminary data.</text>
</comment>
<keyword evidence="5" id="KW-0812">Transmembrane</keyword>
<feature type="transmembrane region" description="Helical" evidence="5">
    <location>
        <begin position="50"/>
        <end position="67"/>
    </location>
</feature>
<dbReference type="Gene3D" id="3.40.50.300">
    <property type="entry name" value="P-loop containing nucleotide triphosphate hydrolases"/>
    <property type="match status" value="1"/>
</dbReference>
<dbReference type="InterPro" id="IPR027417">
    <property type="entry name" value="P-loop_NTPase"/>
</dbReference>
<keyword evidence="1 3" id="KW-0547">Nucleotide-binding</keyword>
<keyword evidence="5" id="KW-0472">Membrane</keyword>
<dbReference type="GO" id="GO:0005524">
    <property type="term" value="F:ATP binding"/>
    <property type="evidence" value="ECO:0007669"/>
    <property type="project" value="UniProtKB-UniRule"/>
</dbReference>
<feature type="transmembrane region" description="Helical" evidence="5">
    <location>
        <begin position="104"/>
        <end position="124"/>
    </location>
</feature>
<dbReference type="PANTHER" id="PTHR22683:SF41">
    <property type="entry name" value="DNA TRANSLOCASE FTSK"/>
    <property type="match status" value="1"/>
</dbReference>
<feature type="transmembrane region" description="Helical" evidence="5">
    <location>
        <begin position="130"/>
        <end position="147"/>
    </location>
</feature>
<sequence length="608" mass="66844">MTRTRGLRRHARRMRRAGLQPMIVINSDDQLPDVIAVVLGRALWRYRSELAPFTLALILLITAVTLHVTHPGWWVAILIGTALSAWLLALAGHRVGLTLRAERLYAATVAFAAGGWLAAATALGVLYRPLPQLLFFATFVLGIPWWLHRRRRARVRVERQLAAWPDISQAIGLTGSRVQSAIVDLWGWRARVALARGQTIQDVTAKIPALESALGTYRGAVRVYPTTDDRANRCELRVLDIDPHADAIPWPGPSVTTITEPLDLGPFEDAAPAHVLILRRHLLIGGATGSGKSGGINVLIGNLSACRDVVIWAVDLKRGMELRPWASCIDRLATTPEQARALLRDAVAILEARADHLAATGRRVWEPSPKMPALIIIIDEYAELSDEAPEATGYTDSIARRGRAVAVQLIAATQRPTQKAMGKGAVRSQMDVRIAFRVRERRDVDLILGQGMLNAGWQAHSLDAPGKFLLSAPEHDVPRRARAFLLTDDMVRETANRHALSRPQLDEISRRAVEEAATLAATAHATENPREPEPATAQPEPKETPEATLWAMLKAAPPEGIPVPHLMNATGKSRRWVYYQLNGHATAGRAVQISRGRWRASDHTDHSP</sequence>
<evidence type="ECO:0000256" key="5">
    <source>
        <dbReference type="SAM" id="Phobius"/>
    </source>
</evidence>
<keyword evidence="5" id="KW-1133">Transmembrane helix</keyword>
<feature type="binding site" evidence="3">
    <location>
        <begin position="286"/>
        <end position="293"/>
    </location>
    <ligand>
        <name>ATP</name>
        <dbReference type="ChEBI" id="CHEBI:30616"/>
    </ligand>
</feature>
<keyword evidence="2 3" id="KW-0067">ATP-binding</keyword>
<evidence type="ECO:0000256" key="4">
    <source>
        <dbReference type="SAM" id="MobiDB-lite"/>
    </source>
</evidence>
<organism evidence="7 8">
    <name type="scientific">Actinomadura rubrobrunea</name>
    <dbReference type="NCBI Taxonomy" id="115335"/>
    <lineage>
        <taxon>Bacteria</taxon>
        <taxon>Bacillati</taxon>
        <taxon>Actinomycetota</taxon>
        <taxon>Actinomycetes</taxon>
        <taxon>Streptosporangiales</taxon>
        <taxon>Thermomonosporaceae</taxon>
        <taxon>Actinomadura</taxon>
    </lineage>
</organism>
<accession>A0A9W6PUR4</accession>